<dbReference type="Proteomes" id="UP000237040">
    <property type="component" value="Unassembled WGS sequence"/>
</dbReference>
<organism evidence="1 2">
    <name type="scientific">Caldisericum exile</name>
    <dbReference type="NCBI Taxonomy" id="693075"/>
    <lineage>
        <taxon>Bacteria</taxon>
        <taxon>Pseudomonadati</taxon>
        <taxon>Caldisericota/Cryosericota group</taxon>
        <taxon>Caldisericota</taxon>
        <taxon>Caldisericia</taxon>
        <taxon>Caldisericales</taxon>
        <taxon>Caldisericaceae</taxon>
        <taxon>Caldisericum</taxon>
    </lineage>
</organism>
<protein>
    <submittedName>
        <fullName evidence="1">Uncharacterized protein</fullName>
    </submittedName>
</protein>
<dbReference type="AlphaFoldDB" id="A0A2J6WFQ2"/>
<proteinExistence type="predicted"/>
<reference evidence="1 2" key="1">
    <citation type="submission" date="2018-01" db="EMBL/GenBank/DDBJ databases">
        <title>Metagenomic assembled genomes from two thermal pools in the Uzon Caldera, Kamchatka, Russia.</title>
        <authorList>
            <person name="Wilkins L."/>
            <person name="Ettinger C."/>
        </authorList>
    </citation>
    <scope>NUCLEOTIDE SEQUENCE [LARGE SCALE GENOMIC DNA]</scope>
    <source>
        <strain evidence="1">ZAV-07</strain>
    </source>
</reference>
<gene>
    <name evidence="1" type="ORF">C0189_00680</name>
</gene>
<evidence type="ECO:0000313" key="1">
    <source>
        <dbReference type="EMBL" id="PMP68691.1"/>
    </source>
</evidence>
<comment type="caution">
    <text evidence="1">The sequence shown here is derived from an EMBL/GenBank/DDBJ whole genome shotgun (WGS) entry which is preliminary data.</text>
</comment>
<sequence>MMNSHSAKRFFKSFSPARLWQNGYLIDAVFRGGKSINHSDTVIESLTHIIKRIRNGYREDVPILILADAGFFDEDNFKALKKLNVAYILWRKNI</sequence>
<dbReference type="EMBL" id="PNIL01000010">
    <property type="protein sequence ID" value="PMP68691.1"/>
    <property type="molecule type" value="Genomic_DNA"/>
</dbReference>
<evidence type="ECO:0000313" key="2">
    <source>
        <dbReference type="Proteomes" id="UP000237040"/>
    </source>
</evidence>
<accession>A0A2J6WFQ2</accession>
<name>A0A2J6WFQ2_9BACT</name>